<dbReference type="RefSeq" id="XP_033361401.1">
    <property type="nucleotide sequence ID" value="XM_033505510.1"/>
</dbReference>
<evidence type="ECO:0000313" key="1">
    <source>
        <dbReference type="Proteomes" id="UP000504631"/>
    </source>
</evidence>
<protein>
    <submittedName>
        <fullName evidence="2">Uncharacterized protein LOC117239712</fullName>
    </submittedName>
</protein>
<dbReference type="Proteomes" id="UP000504631">
    <property type="component" value="Unplaced"/>
</dbReference>
<dbReference type="KEGG" id="bvk:117239712"/>
<gene>
    <name evidence="2" type="primary">LOC117239712</name>
</gene>
<dbReference type="AlphaFoldDB" id="A0A6J3L9U8"/>
<dbReference type="GeneID" id="117239712"/>
<reference evidence="2" key="1">
    <citation type="submission" date="2025-08" db="UniProtKB">
        <authorList>
            <consortium name="RefSeq"/>
        </authorList>
    </citation>
    <scope>IDENTIFICATION</scope>
    <source>
        <tissue evidence="2">Muscle</tissue>
    </source>
</reference>
<organism evidence="1 2">
    <name type="scientific">Bombus vosnesenskii</name>
    <dbReference type="NCBI Taxonomy" id="207650"/>
    <lineage>
        <taxon>Eukaryota</taxon>
        <taxon>Metazoa</taxon>
        <taxon>Ecdysozoa</taxon>
        <taxon>Arthropoda</taxon>
        <taxon>Hexapoda</taxon>
        <taxon>Insecta</taxon>
        <taxon>Pterygota</taxon>
        <taxon>Neoptera</taxon>
        <taxon>Endopterygota</taxon>
        <taxon>Hymenoptera</taxon>
        <taxon>Apocrita</taxon>
        <taxon>Aculeata</taxon>
        <taxon>Apoidea</taxon>
        <taxon>Anthophila</taxon>
        <taxon>Apidae</taxon>
        <taxon>Bombus</taxon>
        <taxon>Pyrobombus</taxon>
    </lineage>
</organism>
<keyword evidence="1" id="KW-1185">Reference proteome</keyword>
<sequence>MKYLGLTLDSHWTFSVHFECPAPSVEATPNALGRLLPRLGGPGVGVRRLYAGVVRSKLLYGAPIWAEDLMTNRRRLLAIRRLHRTVAIRVVRGFRTISAAAVLAGFPPFELQALRCREIYLHTRGVSNGVGPAGTDVRVRAQRALLDRWRASLDTRAGARGIRILGTVLPTGTFGWTAADLL</sequence>
<proteinExistence type="predicted"/>
<evidence type="ECO:0000313" key="2">
    <source>
        <dbReference type="RefSeq" id="XP_033361401.1"/>
    </source>
</evidence>
<name>A0A6J3L9U8_9HYME</name>
<accession>A0A6J3L9U8</accession>